<dbReference type="OrthoDB" id="446014at2759"/>
<dbReference type="PANTHER" id="PTHR48426">
    <property type="entry name" value="CHROMATIN TARGET OF PRMT1 PROTEIN"/>
    <property type="match status" value="1"/>
</dbReference>
<dbReference type="Proteomes" id="UP000076858">
    <property type="component" value="Unassembled WGS sequence"/>
</dbReference>
<dbReference type="Pfam" id="PF13865">
    <property type="entry name" value="FoP_duplication"/>
    <property type="match status" value="1"/>
</dbReference>
<proteinExistence type="predicted"/>
<evidence type="ECO:0000256" key="1">
    <source>
        <dbReference type="SAM" id="MobiDB-lite"/>
    </source>
</evidence>
<dbReference type="PANTHER" id="PTHR48426:SF1">
    <property type="entry name" value="CHROMATIN TARGET OF PRMT1 PROTEIN"/>
    <property type="match status" value="1"/>
</dbReference>
<accession>A0A0P5I4Y8</accession>
<reference evidence="2 3" key="1">
    <citation type="submission" date="2016-03" db="EMBL/GenBank/DDBJ databases">
        <title>EvidentialGene: Evidence-directed Construction of Genes on Genomes.</title>
        <authorList>
            <person name="Gilbert D.G."/>
            <person name="Choi J.-H."/>
            <person name="Mockaitis K."/>
            <person name="Colbourne J."/>
            <person name="Pfrender M."/>
        </authorList>
    </citation>
    <scope>NUCLEOTIDE SEQUENCE [LARGE SCALE GENOMIC DNA]</scope>
    <source>
        <strain evidence="2 3">Xinb3</strain>
        <tissue evidence="2">Complete organism</tissue>
    </source>
</reference>
<dbReference type="InterPro" id="IPR025715">
    <property type="entry name" value="FoP_C"/>
</dbReference>
<evidence type="ECO:0000313" key="2">
    <source>
        <dbReference type="EMBL" id="KZS05474.1"/>
    </source>
</evidence>
<dbReference type="STRING" id="35525.A0A0P5I4Y8"/>
<gene>
    <name evidence="2" type="ORF">APZ42_031329</name>
</gene>
<sequence length="302" mass="32914">MSSGGRVPNNTTKLSLHERFSRLRSSAGGQKLAGKLQGTRNISTHLQKAASRNNRITQQMERRNASVSAALKLKKKSIKQRLGATVNTNTRFRGTATQTQRKLTINRGAVRGSQRGNQRGIRTQVQTVTPSRIARGQRGTKIIVSQTIFRGGGQIRRGTHTRGRIITPSKKSAAVVNTPNRSAQKSPRTRGGLRGARRGGRAQSTALVATQGGNQIQRGRGRGRGQRRGNGQQNRRGGNDNLQKSPRGQSSGRGRGRGRGGATKVSKEDLDKQLDQYMSKTRSALDNDLESYMSKIGDVEMN</sequence>
<evidence type="ECO:0000313" key="3">
    <source>
        <dbReference type="Proteomes" id="UP000076858"/>
    </source>
</evidence>
<dbReference type="EMBL" id="LRGB01002919">
    <property type="protein sequence ID" value="KZS05474.1"/>
    <property type="molecule type" value="Genomic_DNA"/>
</dbReference>
<dbReference type="AlphaFoldDB" id="A0A0P5I4Y8"/>
<comment type="caution">
    <text evidence="2">The sequence shown here is derived from an EMBL/GenBank/DDBJ whole genome shotgun (WGS) entry which is preliminary data.</text>
</comment>
<name>A0A0P5I4Y8_9CRUS</name>
<protein>
    <submittedName>
        <fullName evidence="2">Uncharacterized protein</fullName>
    </submittedName>
</protein>
<keyword evidence="3" id="KW-1185">Reference proteome</keyword>
<organism evidence="2 3">
    <name type="scientific">Daphnia magna</name>
    <dbReference type="NCBI Taxonomy" id="35525"/>
    <lineage>
        <taxon>Eukaryota</taxon>
        <taxon>Metazoa</taxon>
        <taxon>Ecdysozoa</taxon>
        <taxon>Arthropoda</taxon>
        <taxon>Crustacea</taxon>
        <taxon>Branchiopoda</taxon>
        <taxon>Diplostraca</taxon>
        <taxon>Cladocera</taxon>
        <taxon>Anomopoda</taxon>
        <taxon>Daphniidae</taxon>
        <taxon>Daphnia</taxon>
    </lineage>
</organism>
<feature type="compositionally biased region" description="Basic and acidic residues" evidence="1">
    <location>
        <begin position="265"/>
        <end position="274"/>
    </location>
</feature>
<dbReference type="SMART" id="SM01218">
    <property type="entry name" value="FoP_duplication"/>
    <property type="match status" value="1"/>
</dbReference>
<feature type="compositionally biased region" description="Polar residues" evidence="1">
    <location>
        <begin position="175"/>
        <end position="186"/>
    </location>
</feature>
<dbReference type="InterPro" id="IPR052656">
    <property type="entry name" value="CTOP_PRMT1"/>
</dbReference>
<feature type="region of interest" description="Disordered" evidence="1">
    <location>
        <begin position="153"/>
        <end position="286"/>
    </location>
</feature>